<reference evidence="1 2" key="1">
    <citation type="submission" date="2020-01" db="EMBL/GenBank/DDBJ databases">
        <title>Genomes of bacteria type strains.</title>
        <authorList>
            <person name="Chen J."/>
            <person name="Zhu S."/>
            <person name="Yang J."/>
        </authorList>
    </citation>
    <scope>NUCLEOTIDE SEQUENCE [LARGE SCALE GENOMIC DNA]</scope>
    <source>
        <strain evidence="1 2">LMG 24078</strain>
    </source>
</reference>
<dbReference type="Pfam" id="PF09386">
    <property type="entry name" value="ParD"/>
    <property type="match status" value="1"/>
</dbReference>
<evidence type="ECO:0000313" key="1">
    <source>
        <dbReference type="EMBL" id="NDW14331.1"/>
    </source>
</evidence>
<sequence>MRLSIDITAEQHQFLKAAAAIQGKSIKTYVLECALPSQEESEAFKKLESLLNKRINSALSGAISNKTLDEIFDEELADQ</sequence>
<protein>
    <submittedName>
        <fullName evidence="1">DUF1778 domain-containing protein</fullName>
    </submittedName>
</protein>
<keyword evidence="2" id="KW-1185">Reference proteome</keyword>
<accession>A0A6N9TB25</accession>
<dbReference type="AlphaFoldDB" id="A0A6N9TB25"/>
<dbReference type="Gene3D" id="6.10.180.10">
    <property type="entry name" value="Antitoxin ParD"/>
    <property type="match status" value="1"/>
</dbReference>
<dbReference type="RefSeq" id="WP_163104955.1">
    <property type="nucleotide sequence ID" value="NZ_JAAAWO010000001.1"/>
</dbReference>
<dbReference type="InterPro" id="IPR022789">
    <property type="entry name" value="ParD"/>
</dbReference>
<dbReference type="EMBL" id="JAAAWO010000001">
    <property type="protein sequence ID" value="NDW14331.1"/>
    <property type="molecule type" value="Genomic_DNA"/>
</dbReference>
<proteinExistence type="predicted"/>
<organism evidence="1 2">
    <name type="scientific">Alteromonas genovensis</name>
    <dbReference type="NCBI Taxonomy" id="471225"/>
    <lineage>
        <taxon>Bacteria</taxon>
        <taxon>Pseudomonadati</taxon>
        <taxon>Pseudomonadota</taxon>
        <taxon>Gammaproteobacteria</taxon>
        <taxon>Alteromonadales</taxon>
        <taxon>Alteromonadaceae</taxon>
        <taxon>Alteromonas/Salinimonas group</taxon>
        <taxon>Alteromonas</taxon>
    </lineage>
</organism>
<comment type="caution">
    <text evidence="1">The sequence shown here is derived from an EMBL/GenBank/DDBJ whole genome shotgun (WGS) entry which is preliminary data.</text>
</comment>
<evidence type="ECO:0000313" key="2">
    <source>
        <dbReference type="Proteomes" id="UP000471381"/>
    </source>
</evidence>
<dbReference type="Proteomes" id="UP000471381">
    <property type="component" value="Unassembled WGS sequence"/>
</dbReference>
<dbReference type="InterPro" id="IPR038296">
    <property type="entry name" value="ParD_sf"/>
</dbReference>
<gene>
    <name evidence="1" type="ORF">GTQ48_02115</name>
</gene>
<name>A0A6N9TB25_9ALTE</name>